<evidence type="ECO:0000256" key="5">
    <source>
        <dbReference type="ARBA" id="ARBA00023239"/>
    </source>
</evidence>
<evidence type="ECO:0000313" key="11">
    <source>
        <dbReference type="EMBL" id="KAG5210372.1"/>
    </source>
</evidence>
<comment type="similarity">
    <text evidence="1">Belongs to the gamma-glutamylcyclotransferase family.</text>
</comment>
<comment type="subunit">
    <text evidence="2">Homodimer.</text>
</comment>
<name>A0A836A569_SHEEP</name>
<dbReference type="InterPro" id="IPR036568">
    <property type="entry name" value="GGCT-like_sf"/>
</dbReference>
<dbReference type="EC" id="4.3.2.9" evidence="3"/>
<dbReference type="PANTHER" id="PTHR12935:SF0">
    <property type="entry name" value="GAMMA-GLUTAMYLCYCLOTRANSFERASE"/>
    <property type="match status" value="1"/>
</dbReference>
<evidence type="ECO:0000313" key="12">
    <source>
        <dbReference type="Proteomes" id="UP000664991"/>
    </source>
</evidence>
<proteinExistence type="inferred from homology"/>
<dbReference type="Proteomes" id="UP000664991">
    <property type="component" value="Unassembled WGS sequence"/>
</dbReference>
<evidence type="ECO:0000256" key="10">
    <source>
        <dbReference type="PIRSR" id="PIRSR617939-2"/>
    </source>
</evidence>
<keyword evidence="5" id="KW-0456">Lyase</keyword>
<feature type="active site" description="Proton acceptor" evidence="9">
    <location>
        <position position="198"/>
    </location>
</feature>
<comment type="catalytic activity">
    <reaction evidence="6">
        <text>an alpha-(gamma-L-glutamyl)-L-amino acid = 5-oxo-L-proline + an L-alpha-amino acid</text>
        <dbReference type="Rhea" id="RHEA:20505"/>
        <dbReference type="ChEBI" id="CHEBI:58402"/>
        <dbReference type="ChEBI" id="CHEBI:59869"/>
        <dbReference type="ChEBI" id="CHEBI:71304"/>
        <dbReference type="EC" id="4.3.2.9"/>
    </reaction>
    <physiologicalReaction direction="left-to-right" evidence="6">
        <dbReference type="Rhea" id="RHEA:20506"/>
    </physiologicalReaction>
</comment>
<evidence type="ECO:0000256" key="8">
    <source>
        <dbReference type="ARBA" id="ARBA00074629"/>
    </source>
</evidence>
<keyword evidence="4" id="KW-0597">Phosphoprotein</keyword>
<feature type="binding site" evidence="10">
    <location>
        <begin position="119"/>
        <end position="124"/>
    </location>
    <ligand>
        <name>substrate</name>
    </ligand>
</feature>
<dbReference type="InterPro" id="IPR013024">
    <property type="entry name" value="GGCT-like"/>
</dbReference>
<evidence type="ECO:0000256" key="4">
    <source>
        <dbReference type="ARBA" id="ARBA00022553"/>
    </source>
</evidence>
<organism evidence="11 12">
    <name type="scientific">Ovis aries</name>
    <name type="common">Sheep</name>
    <dbReference type="NCBI Taxonomy" id="9940"/>
    <lineage>
        <taxon>Eukaryota</taxon>
        <taxon>Metazoa</taxon>
        <taxon>Chordata</taxon>
        <taxon>Craniata</taxon>
        <taxon>Vertebrata</taxon>
        <taxon>Euteleostomi</taxon>
        <taxon>Mammalia</taxon>
        <taxon>Eutheria</taxon>
        <taxon>Laurasiatheria</taxon>
        <taxon>Artiodactyla</taxon>
        <taxon>Ruminantia</taxon>
        <taxon>Pecora</taxon>
        <taxon>Bovidae</taxon>
        <taxon>Caprinae</taxon>
        <taxon>Ovis</taxon>
    </lineage>
</organism>
<gene>
    <name evidence="11" type="ORF">JEQ12_015566</name>
</gene>
<evidence type="ECO:0000256" key="9">
    <source>
        <dbReference type="PIRSR" id="PIRSR617939-1"/>
    </source>
</evidence>
<evidence type="ECO:0000256" key="7">
    <source>
        <dbReference type="ARBA" id="ARBA00059420"/>
    </source>
</evidence>
<dbReference type="EMBL" id="JAEMGP010000004">
    <property type="protein sequence ID" value="KAG5210372.1"/>
    <property type="molecule type" value="Genomic_DNA"/>
</dbReference>
<dbReference type="Pfam" id="PF13772">
    <property type="entry name" value="AIG2_2"/>
    <property type="match status" value="1"/>
</dbReference>
<protein>
    <recommendedName>
        <fullName evidence="8">Gamma-glutamylcyclotransferase</fullName>
        <ecNumber evidence="3">4.3.2.9</ecNumber>
    </recommendedName>
</protein>
<reference evidence="11 12" key="1">
    <citation type="submission" date="2020-12" db="EMBL/GenBank/DDBJ databases">
        <title>De novo assembly of Tibetan sheep genome.</title>
        <authorList>
            <person name="Li X."/>
        </authorList>
    </citation>
    <scope>NUCLEOTIDE SEQUENCE [LARGE SCALE GENOMIC DNA]</scope>
    <source>
        <tissue evidence="11">Heart</tissue>
    </source>
</reference>
<sequence length="288" mass="32622">MPTPVDCSEGRERKFYQLPFFIIQTDRKTQLSLRIQTRNEKQLCKLLLVLRFFREDAQSKGLGFWEGSQQDITVDKTSGRLDCGGGQSGQKTSLRGVWWDMANLGCEALRSQDGESFLYFAYGSNLLTERIHLRNPSAVFYSVARLQDFKLDFGNPQGKTSETWHGGIATIFESPGDEVWGVVWKMNKSNLSSLDKQEGVKSGMYVPIEVTVSTQEGKEITCRSYQMTNYESVPPSPQYKKVICMGAKENGLPLEYQKKLNAIEPNDYKGKVSEEIEDIIKKGEAKTH</sequence>
<evidence type="ECO:0000256" key="1">
    <source>
        <dbReference type="ARBA" id="ARBA00008861"/>
    </source>
</evidence>
<feature type="binding site" evidence="10">
    <location>
        <position position="239"/>
    </location>
    <ligand>
        <name>substrate</name>
    </ligand>
</feature>
<evidence type="ECO:0000256" key="3">
    <source>
        <dbReference type="ARBA" id="ARBA00012346"/>
    </source>
</evidence>
<evidence type="ECO:0000256" key="6">
    <source>
        <dbReference type="ARBA" id="ARBA00050526"/>
    </source>
</evidence>
<comment type="caution">
    <text evidence="11">The sequence shown here is derived from an EMBL/GenBank/DDBJ whole genome shotgun (WGS) entry which is preliminary data.</text>
</comment>
<dbReference type="CDD" id="cd06661">
    <property type="entry name" value="GGCT_like"/>
    <property type="match status" value="1"/>
</dbReference>
<dbReference type="Gene3D" id="3.10.490.10">
    <property type="entry name" value="Gamma-glutamyl cyclotransferase-like"/>
    <property type="match status" value="1"/>
</dbReference>
<dbReference type="PANTHER" id="PTHR12935">
    <property type="entry name" value="GAMMA-GLUTAMYLCYCLOTRANSFERASE"/>
    <property type="match status" value="1"/>
</dbReference>
<dbReference type="SUPFAM" id="SSF110857">
    <property type="entry name" value="Gamma-glutamyl cyclotransferase-like"/>
    <property type="match status" value="1"/>
</dbReference>
<comment type="function">
    <text evidence="7">Catalyzes the formation of 5-oxoproline from gamma-glutamyl dipeptides and may play a significant role in glutathione homeostasis. Induces release of cytochrome c from mitochondria with resultant induction of apoptosis.</text>
</comment>
<accession>A0A836A569</accession>
<evidence type="ECO:0000256" key="2">
    <source>
        <dbReference type="ARBA" id="ARBA00011738"/>
    </source>
</evidence>
<dbReference type="GO" id="GO:0003839">
    <property type="term" value="F:gamma-glutamylcyclotransferase activity"/>
    <property type="evidence" value="ECO:0007669"/>
    <property type="project" value="UniProtKB-EC"/>
</dbReference>
<dbReference type="FunFam" id="3.10.490.10:FF:000007">
    <property type="entry name" value="Gamma-glutamylcyclotransferase"/>
    <property type="match status" value="1"/>
</dbReference>
<dbReference type="AlphaFoldDB" id="A0A836A569"/>
<dbReference type="InterPro" id="IPR017939">
    <property type="entry name" value="G-Glutamylcylcotransferase"/>
</dbReference>